<comment type="subcellular location">
    <subcellularLocation>
        <location evidence="1">Cell membrane</location>
        <topology evidence="1">Multi-pass membrane protein</topology>
    </subcellularLocation>
</comment>
<accession>A0ABW4FSW6</accession>
<evidence type="ECO:0000259" key="8">
    <source>
        <dbReference type="PROSITE" id="PS50850"/>
    </source>
</evidence>
<dbReference type="SUPFAM" id="SSF103473">
    <property type="entry name" value="MFS general substrate transporter"/>
    <property type="match status" value="1"/>
</dbReference>
<dbReference type="Gene3D" id="1.20.1250.20">
    <property type="entry name" value="MFS general substrate transporter like domains"/>
    <property type="match status" value="1"/>
</dbReference>
<evidence type="ECO:0000256" key="6">
    <source>
        <dbReference type="ARBA" id="ARBA00023136"/>
    </source>
</evidence>
<feature type="transmembrane region" description="Helical" evidence="7">
    <location>
        <begin position="138"/>
        <end position="159"/>
    </location>
</feature>
<protein>
    <submittedName>
        <fullName evidence="9">MFS transporter</fullName>
    </submittedName>
</protein>
<organism evidence="9 10">
    <name type="scientific">Pseudonocardia aurantiaca</name>
    <dbReference type="NCBI Taxonomy" id="75290"/>
    <lineage>
        <taxon>Bacteria</taxon>
        <taxon>Bacillati</taxon>
        <taxon>Actinomycetota</taxon>
        <taxon>Actinomycetes</taxon>
        <taxon>Pseudonocardiales</taxon>
        <taxon>Pseudonocardiaceae</taxon>
        <taxon>Pseudonocardia</taxon>
    </lineage>
</organism>
<feature type="transmembrane region" description="Helical" evidence="7">
    <location>
        <begin position="197"/>
        <end position="217"/>
    </location>
</feature>
<dbReference type="PROSITE" id="PS50850">
    <property type="entry name" value="MFS"/>
    <property type="match status" value="1"/>
</dbReference>
<keyword evidence="2" id="KW-0813">Transport</keyword>
<dbReference type="InterPro" id="IPR020846">
    <property type="entry name" value="MFS_dom"/>
</dbReference>
<proteinExistence type="predicted"/>
<dbReference type="EMBL" id="JBHUCP010000025">
    <property type="protein sequence ID" value="MFD1533590.1"/>
    <property type="molecule type" value="Genomic_DNA"/>
</dbReference>
<keyword evidence="10" id="KW-1185">Reference proteome</keyword>
<feature type="transmembrane region" description="Helical" evidence="7">
    <location>
        <begin position="301"/>
        <end position="321"/>
    </location>
</feature>
<feature type="transmembrane region" description="Helical" evidence="7">
    <location>
        <begin position="361"/>
        <end position="383"/>
    </location>
</feature>
<feature type="domain" description="Major facilitator superfamily (MFS) profile" evidence="8">
    <location>
        <begin position="1"/>
        <end position="415"/>
    </location>
</feature>
<evidence type="ECO:0000256" key="3">
    <source>
        <dbReference type="ARBA" id="ARBA00022475"/>
    </source>
</evidence>
<sequence>MGAPSIALPAVGRSLGLPFGATAWVLAGWALTSALAMPLTGRLVPRWGTRRVLVLMTVTMAGGSLVAAFAPSLLILVAGRLIGGFGAGGTMIAAYSALTGLLVSKERDRALGTVAAFGGMASACGTLVGGVLTAWLGWRAAMAVPAVGLPLLVFTARLAPVGQRDTPRQKLDWGGAVALAVLGGAFVTLLQARSTGLSQPVILALVVAAVLSAAILVRRIRRRPDGFVPRRVVGAPGFLTSAVAGLAIFGGYYALLFAAPSLIEGNTGWGSLGVGAVLLPPALCSLVAARLIRPLTSRLRTWQITAVLGVLSMTGMLLGALGKPVFVVVALALAVCGFTGAQAVLFGLVPRLVADEDSDTAQGLFSFLVYGGSSIGTAVVGGLASALSLSAALAVVAILPAAGVAVSVLGRPGEKTVRQAEARSPTA</sequence>
<dbReference type="PANTHER" id="PTHR42718:SF46">
    <property type="entry name" value="BLR6921 PROTEIN"/>
    <property type="match status" value="1"/>
</dbReference>
<keyword evidence="5 7" id="KW-1133">Transmembrane helix</keyword>
<evidence type="ECO:0000256" key="5">
    <source>
        <dbReference type="ARBA" id="ARBA00022989"/>
    </source>
</evidence>
<feature type="transmembrane region" description="Helical" evidence="7">
    <location>
        <begin position="171"/>
        <end position="191"/>
    </location>
</feature>
<feature type="transmembrane region" description="Helical" evidence="7">
    <location>
        <begin position="21"/>
        <end position="40"/>
    </location>
</feature>
<feature type="transmembrane region" description="Helical" evidence="7">
    <location>
        <begin position="269"/>
        <end position="289"/>
    </location>
</feature>
<evidence type="ECO:0000313" key="10">
    <source>
        <dbReference type="Proteomes" id="UP001597145"/>
    </source>
</evidence>
<dbReference type="PANTHER" id="PTHR42718">
    <property type="entry name" value="MAJOR FACILITATOR SUPERFAMILY MULTIDRUG TRANSPORTER MFSC"/>
    <property type="match status" value="1"/>
</dbReference>
<keyword evidence="6 7" id="KW-0472">Membrane</keyword>
<dbReference type="InterPro" id="IPR011701">
    <property type="entry name" value="MFS"/>
</dbReference>
<evidence type="ECO:0000256" key="4">
    <source>
        <dbReference type="ARBA" id="ARBA00022692"/>
    </source>
</evidence>
<evidence type="ECO:0000313" key="9">
    <source>
        <dbReference type="EMBL" id="MFD1533590.1"/>
    </source>
</evidence>
<evidence type="ECO:0000256" key="1">
    <source>
        <dbReference type="ARBA" id="ARBA00004651"/>
    </source>
</evidence>
<dbReference type="Gene3D" id="1.20.1720.10">
    <property type="entry name" value="Multidrug resistance protein D"/>
    <property type="match status" value="1"/>
</dbReference>
<feature type="transmembrane region" description="Helical" evidence="7">
    <location>
        <begin position="238"/>
        <end position="263"/>
    </location>
</feature>
<gene>
    <name evidence="9" type="ORF">ACFSCY_29615</name>
</gene>
<dbReference type="Pfam" id="PF07690">
    <property type="entry name" value="MFS_1"/>
    <property type="match status" value="1"/>
</dbReference>
<evidence type="ECO:0000256" key="2">
    <source>
        <dbReference type="ARBA" id="ARBA00022448"/>
    </source>
</evidence>
<dbReference type="RefSeq" id="WP_343985885.1">
    <property type="nucleotide sequence ID" value="NZ_BAAAJG010000026.1"/>
</dbReference>
<reference evidence="10" key="1">
    <citation type="journal article" date="2019" name="Int. J. Syst. Evol. Microbiol.">
        <title>The Global Catalogue of Microorganisms (GCM) 10K type strain sequencing project: providing services to taxonomists for standard genome sequencing and annotation.</title>
        <authorList>
            <consortium name="The Broad Institute Genomics Platform"/>
            <consortium name="The Broad Institute Genome Sequencing Center for Infectious Disease"/>
            <person name="Wu L."/>
            <person name="Ma J."/>
        </authorList>
    </citation>
    <scope>NUCLEOTIDE SEQUENCE [LARGE SCALE GENOMIC DNA]</scope>
    <source>
        <strain evidence="10">JCM 12165</strain>
    </source>
</reference>
<dbReference type="Proteomes" id="UP001597145">
    <property type="component" value="Unassembled WGS sequence"/>
</dbReference>
<keyword evidence="3" id="KW-1003">Cell membrane</keyword>
<evidence type="ECO:0000256" key="7">
    <source>
        <dbReference type="SAM" id="Phobius"/>
    </source>
</evidence>
<dbReference type="InterPro" id="IPR036259">
    <property type="entry name" value="MFS_trans_sf"/>
</dbReference>
<feature type="transmembrane region" description="Helical" evidence="7">
    <location>
        <begin position="81"/>
        <end position="103"/>
    </location>
</feature>
<keyword evidence="4 7" id="KW-0812">Transmembrane</keyword>
<feature type="transmembrane region" description="Helical" evidence="7">
    <location>
        <begin position="110"/>
        <end position="132"/>
    </location>
</feature>
<feature type="transmembrane region" description="Helical" evidence="7">
    <location>
        <begin position="389"/>
        <end position="409"/>
    </location>
</feature>
<feature type="transmembrane region" description="Helical" evidence="7">
    <location>
        <begin position="327"/>
        <end position="349"/>
    </location>
</feature>
<name>A0ABW4FSW6_9PSEU</name>
<dbReference type="PRINTS" id="PR01036">
    <property type="entry name" value="TCRTETB"/>
</dbReference>
<comment type="caution">
    <text evidence="9">The sequence shown here is derived from an EMBL/GenBank/DDBJ whole genome shotgun (WGS) entry which is preliminary data.</text>
</comment>
<feature type="transmembrane region" description="Helical" evidence="7">
    <location>
        <begin position="52"/>
        <end position="75"/>
    </location>
</feature>